<evidence type="ECO:0000313" key="3">
    <source>
        <dbReference type="EMBL" id="MDT0351405.1"/>
    </source>
</evidence>
<keyword evidence="2" id="KW-0812">Transmembrane</keyword>
<feature type="region of interest" description="Disordered" evidence="1">
    <location>
        <begin position="290"/>
        <end position="339"/>
    </location>
</feature>
<dbReference type="RefSeq" id="WP_311557697.1">
    <property type="nucleotide sequence ID" value="NZ_JAVREJ010000012.1"/>
</dbReference>
<evidence type="ECO:0000256" key="1">
    <source>
        <dbReference type="SAM" id="MobiDB-lite"/>
    </source>
</evidence>
<feature type="compositionally biased region" description="Polar residues" evidence="1">
    <location>
        <begin position="318"/>
        <end position="329"/>
    </location>
</feature>
<feature type="transmembrane region" description="Helical" evidence="2">
    <location>
        <begin position="225"/>
        <end position="251"/>
    </location>
</feature>
<feature type="transmembrane region" description="Helical" evidence="2">
    <location>
        <begin position="15"/>
        <end position="37"/>
    </location>
</feature>
<feature type="transmembrane region" description="Helical" evidence="2">
    <location>
        <begin position="94"/>
        <end position="114"/>
    </location>
</feature>
<evidence type="ECO:0000313" key="4">
    <source>
        <dbReference type="Proteomes" id="UP001183202"/>
    </source>
</evidence>
<feature type="transmembrane region" description="Helical" evidence="2">
    <location>
        <begin position="263"/>
        <end position="281"/>
    </location>
</feature>
<sequence length="339" mass="34810">MRALLDTHTGRDPAVVIWAAAGTCWAVMAALVLAGASGFCHDGVVTDGTSEPPGTVFAVWLVMIGAMMLPTTVPLARMFVVVTARVPRPTGVRVAFLAGYLALWSGFAAAAVLGDRGVDALLGPAAPSGLALGAVLVVAGVFQLTPWKHHCLTACRSPWMFLWQYYGRGVRGAWMLGVRHGAFCLGCCWALMLVMLGTGMSSMRWMLALTGAMLVEKTAPKGSRLAVPLGGALILAGVAVFLPAVGASAAVPAENAARPGGDAAAGEVALVVAAVSLAILWPAEALARPRRAGRTGSRRDHRPARTSSFSVTGYGGASTATHARTSCASASPDKPGRIG</sequence>
<comment type="caution">
    <text evidence="3">The sequence shown here is derived from an EMBL/GenBank/DDBJ whole genome shotgun (WGS) entry which is preliminary data.</text>
</comment>
<protein>
    <submittedName>
        <fullName evidence="3">DUF2182 domain-containing protein</fullName>
    </submittedName>
</protein>
<gene>
    <name evidence="3" type="ORF">RM445_17885</name>
</gene>
<reference evidence="4" key="1">
    <citation type="submission" date="2023-07" db="EMBL/GenBank/DDBJ databases">
        <title>30 novel species of actinomycetes from the DSMZ collection.</title>
        <authorList>
            <person name="Nouioui I."/>
        </authorList>
    </citation>
    <scope>NUCLEOTIDE SEQUENCE [LARGE SCALE GENOMIC DNA]</scope>
    <source>
        <strain evidence="4">DSM 45834</strain>
    </source>
</reference>
<evidence type="ECO:0000256" key="2">
    <source>
        <dbReference type="SAM" id="Phobius"/>
    </source>
</evidence>
<dbReference type="InterPro" id="IPR018688">
    <property type="entry name" value="PpoB2-like"/>
</dbReference>
<dbReference type="Proteomes" id="UP001183202">
    <property type="component" value="Unassembled WGS sequence"/>
</dbReference>
<dbReference type="EMBL" id="JAVREJ010000012">
    <property type="protein sequence ID" value="MDT0351405.1"/>
    <property type="molecule type" value="Genomic_DNA"/>
</dbReference>
<proteinExistence type="predicted"/>
<keyword evidence="4" id="KW-1185">Reference proteome</keyword>
<keyword evidence="2" id="KW-1133">Transmembrane helix</keyword>
<feature type="transmembrane region" description="Helical" evidence="2">
    <location>
        <begin position="57"/>
        <end position="82"/>
    </location>
</feature>
<accession>A0ABU2NBT1</accession>
<dbReference type="Pfam" id="PF09948">
    <property type="entry name" value="PpoB2"/>
    <property type="match status" value="1"/>
</dbReference>
<keyword evidence="2" id="KW-0472">Membrane</keyword>
<name>A0ABU2NBT1_9PSEU</name>
<feature type="transmembrane region" description="Helical" evidence="2">
    <location>
        <begin position="172"/>
        <end position="196"/>
    </location>
</feature>
<feature type="transmembrane region" description="Helical" evidence="2">
    <location>
        <begin position="120"/>
        <end position="142"/>
    </location>
</feature>
<organism evidence="3 4">
    <name type="scientific">Pseudonocardia charpentierae</name>
    <dbReference type="NCBI Taxonomy" id="3075545"/>
    <lineage>
        <taxon>Bacteria</taxon>
        <taxon>Bacillati</taxon>
        <taxon>Actinomycetota</taxon>
        <taxon>Actinomycetes</taxon>
        <taxon>Pseudonocardiales</taxon>
        <taxon>Pseudonocardiaceae</taxon>
        <taxon>Pseudonocardia</taxon>
    </lineage>
</organism>